<protein>
    <submittedName>
        <fullName evidence="1">Electron transfer flavoprotein alpha-subunit</fullName>
    </submittedName>
</protein>
<organism evidence="1 2">
    <name type="scientific">Linderina macrospora</name>
    <dbReference type="NCBI Taxonomy" id="4868"/>
    <lineage>
        <taxon>Eukaryota</taxon>
        <taxon>Fungi</taxon>
        <taxon>Fungi incertae sedis</taxon>
        <taxon>Zoopagomycota</taxon>
        <taxon>Kickxellomycotina</taxon>
        <taxon>Kickxellomycetes</taxon>
        <taxon>Kickxellales</taxon>
        <taxon>Kickxellaceae</taxon>
        <taxon>Linderina</taxon>
    </lineage>
</organism>
<name>A0ACC1J7X5_9FUNG</name>
<feature type="non-terminal residue" evidence="1">
    <location>
        <position position="145"/>
    </location>
</feature>
<gene>
    <name evidence="1" type="primary">ETF1</name>
    <name evidence="1" type="ORF">FBU59_003652</name>
</gene>
<keyword evidence="2" id="KW-1185">Reference proteome</keyword>
<proteinExistence type="predicted"/>
<accession>A0ACC1J7X5</accession>
<comment type="caution">
    <text evidence="1">The sequence shown here is derived from an EMBL/GenBank/DDBJ whole genome shotgun (WGS) entry which is preliminary data.</text>
</comment>
<evidence type="ECO:0000313" key="2">
    <source>
        <dbReference type="Proteomes" id="UP001150603"/>
    </source>
</evidence>
<evidence type="ECO:0000313" key="1">
    <source>
        <dbReference type="EMBL" id="KAJ1940949.1"/>
    </source>
</evidence>
<reference evidence="1" key="1">
    <citation type="submission" date="2022-07" db="EMBL/GenBank/DDBJ databases">
        <title>Phylogenomic reconstructions and comparative analyses of Kickxellomycotina fungi.</title>
        <authorList>
            <person name="Reynolds N.K."/>
            <person name="Stajich J.E."/>
            <person name="Barry K."/>
            <person name="Grigoriev I.V."/>
            <person name="Crous P."/>
            <person name="Smith M.E."/>
        </authorList>
    </citation>
    <scope>NUCLEOTIDE SEQUENCE</scope>
    <source>
        <strain evidence="1">NRRL 5244</strain>
    </source>
</reference>
<sequence>MYASQRAGLASLVFVEAKGNGIDEGALNAITAARKLSGPVTAVVAGSTADAAAKAVGKIEGVDKVIVAKDAVFDHAQPESTASLLQAIQQQESSTHVFAAHTAAGKNIMPRLAALLDTQQISDITAIESEDTFVRPVYAGNAIAT</sequence>
<dbReference type="EMBL" id="JANBPW010002395">
    <property type="protein sequence ID" value="KAJ1940949.1"/>
    <property type="molecule type" value="Genomic_DNA"/>
</dbReference>
<dbReference type="Proteomes" id="UP001150603">
    <property type="component" value="Unassembled WGS sequence"/>
</dbReference>